<protein>
    <submittedName>
        <fullName evidence="11">Uncharacterized protein</fullName>
    </submittedName>
</protein>
<reference evidence="11 12" key="1">
    <citation type="submission" date="2020-08" db="EMBL/GenBank/DDBJ databases">
        <title>Aphidius gifuensis genome sequencing and assembly.</title>
        <authorList>
            <person name="Du Z."/>
        </authorList>
    </citation>
    <scope>NUCLEOTIDE SEQUENCE [LARGE SCALE GENOMIC DNA]</scope>
    <source>
        <strain evidence="11">YNYX2018</strain>
        <tissue evidence="11">Adults</tissue>
    </source>
</reference>
<accession>A0A834XI08</accession>
<dbReference type="InterPro" id="IPR027165">
    <property type="entry name" value="CND3"/>
</dbReference>
<proteinExistence type="inferred from homology"/>
<evidence type="ECO:0000313" key="11">
    <source>
        <dbReference type="EMBL" id="KAF7987281.1"/>
    </source>
</evidence>
<evidence type="ECO:0000256" key="3">
    <source>
        <dbReference type="ARBA" id="ARBA00022454"/>
    </source>
</evidence>
<keyword evidence="7" id="KW-0131">Cell cycle</keyword>
<comment type="similarity">
    <text evidence="2">Belongs to the CND3 (condensin subunit 3) family.</text>
</comment>
<dbReference type="GO" id="GO:0051301">
    <property type="term" value="P:cell division"/>
    <property type="evidence" value="ECO:0007669"/>
    <property type="project" value="UniProtKB-KW"/>
</dbReference>
<dbReference type="Pfam" id="PF07744">
    <property type="entry name" value="SPOC"/>
    <property type="match status" value="1"/>
</dbReference>
<keyword evidence="6" id="KW-0226">DNA condensation</keyword>
<dbReference type="GO" id="GO:0000793">
    <property type="term" value="C:condensed chromosome"/>
    <property type="evidence" value="ECO:0007669"/>
    <property type="project" value="TreeGrafter"/>
</dbReference>
<feature type="region of interest" description="Disordered" evidence="8">
    <location>
        <begin position="916"/>
        <end position="956"/>
    </location>
</feature>
<dbReference type="PANTHER" id="PTHR14418:SF5">
    <property type="entry name" value="CONDENSIN COMPLEX SUBUNIT 3"/>
    <property type="match status" value="1"/>
</dbReference>
<dbReference type="GO" id="GO:0000796">
    <property type="term" value="C:condensin complex"/>
    <property type="evidence" value="ECO:0007669"/>
    <property type="project" value="InterPro"/>
</dbReference>
<evidence type="ECO:0000256" key="8">
    <source>
        <dbReference type="SAM" id="MobiDB-lite"/>
    </source>
</evidence>
<evidence type="ECO:0000256" key="4">
    <source>
        <dbReference type="ARBA" id="ARBA00022618"/>
    </source>
</evidence>
<evidence type="ECO:0000256" key="7">
    <source>
        <dbReference type="ARBA" id="ARBA00023306"/>
    </source>
</evidence>
<comment type="subcellular location">
    <subcellularLocation>
        <location evidence="1">Chromosome</location>
    </subcellularLocation>
</comment>
<keyword evidence="4" id="KW-0132">Cell division</keyword>
<dbReference type="GO" id="GO:0005737">
    <property type="term" value="C:cytoplasm"/>
    <property type="evidence" value="ECO:0007669"/>
    <property type="project" value="TreeGrafter"/>
</dbReference>
<evidence type="ECO:0000313" key="12">
    <source>
        <dbReference type="Proteomes" id="UP000639338"/>
    </source>
</evidence>
<evidence type="ECO:0000256" key="5">
    <source>
        <dbReference type="ARBA" id="ARBA00022776"/>
    </source>
</evidence>
<feature type="compositionally biased region" description="Polar residues" evidence="8">
    <location>
        <begin position="945"/>
        <end position="956"/>
    </location>
</feature>
<dbReference type="EMBL" id="JACMRX010000006">
    <property type="protein sequence ID" value="KAF7987281.1"/>
    <property type="molecule type" value="Genomic_DNA"/>
</dbReference>
<feature type="domain" description="Spen paralogue and orthologue SPOC C-terminal" evidence="9">
    <location>
        <begin position="727"/>
        <end position="875"/>
    </location>
</feature>
<feature type="domain" description="Nuclear condensin complex subunit 3 C-terminal" evidence="10">
    <location>
        <begin position="468"/>
        <end position="642"/>
    </location>
</feature>
<dbReference type="GO" id="GO:0007076">
    <property type="term" value="P:mitotic chromosome condensation"/>
    <property type="evidence" value="ECO:0007669"/>
    <property type="project" value="InterPro"/>
</dbReference>
<dbReference type="Gene3D" id="1.25.10.10">
    <property type="entry name" value="Leucine-rich Repeat Variant"/>
    <property type="match status" value="1"/>
</dbReference>
<evidence type="ECO:0000259" key="10">
    <source>
        <dbReference type="Pfam" id="PF12719"/>
    </source>
</evidence>
<comment type="caution">
    <text evidence="11">The sequence shown here is derived from an EMBL/GenBank/DDBJ whole genome shotgun (WGS) entry which is preliminary data.</text>
</comment>
<dbReference type="Pfam" id="PF12719">
    <property type="entry name" value="Cnd3"/>
    <property type="match status" value="1"/>
</dbReference>
<name>A0A834XI08_APHGI</name>
<dbReference type="PANTHER" id="PTHR14418">
    <property type="entry name" value="CONDENSIN COMPLEX SUBUNIT 3-RELATED"/>
    <property type="match status" value="1"/>
</dbReference>
<gene>
    <name evidence="11" type="ORF">HCN44_003043</name>
</gene>
<keyword evidence="3" id="KW-0158">Chromosome</keyword>
<dbReference type="Proteomes" id="UP000639338">
    <property type="component" value="Unassembled WGS sequence"/>
</dbReference>
<evidence type="ECO:0000256" key="6">
    <source>
        <dbReference type="ARBA" id="ARBA00023067"/>
    </source>
</evidence>
<organism evidence="11 12">
    <name type="scientific">Aphidius gifuensis</name>
    <name type="common">Parasitoid wasp</name>
    <dbReference type="NCBI Taxonomy" id="684658"/>
    <lineage>
        <taxon>Eukaryota</taxon>
        <taxon>Metazoa</taxon>
        <taxon>Ecdysozoa</taxon>
        <taxon>Arthropoda</taxon>
        <taxon>Hexapoda</taxon>
        <taxon>Insecta</taxon>
        <taxon>Pterygota</taxon>
        <taxon>Neoptera</taxon>
        <taxon>Endopterygota</taxon>
        <taxon>Hymenoptera</taxon>
        <taxon>Apocrita</taxon>
        <taxon>Ichneumonoidea</taxon>
        <taxon>Braconidae</taxon>
        <taxon>Aphidiinae</taxon>
        <taxon>Aphidius</taxon>
    </lineage>
</organism>
<dbReference type="InterPro" id="IPR012921">
    <property type="entry name" value="SPOC_C"/>
</dbReference>
<dbReference type="OrthoDB" id="27187at2759"/>
<dbReference type="InterPro" id="IPR011989">
    <property type="entry name" value="ARM-like"/>
</dbReference>
<keyword evidence="12" id="KW-1185">Reference proteome</keyword>
<feature type="compositionally biased region" description="Basic and acidic residues" evidence="8">
    <location>
        <begin position="935"/>
        <end position="944"/>
    </location>
</feature>
<evidence type="ECO:0000256" key="1">
    <source>
        <dbReference type="ARBA" id="ARBA00004286"/>
    </source>
</evidence>
<sequence>MIKSIIAGAFTNTNNDVSSLLNNLSKKSKLEEFQNEFLLQLSNISLSTIENKLVEVSLESAALFVVQSTLSNKQESRLFLSNIFNFICEKHENKSSLFISRLYYFLNLIIKNRWKLNAHIFDADYNDYWDKIIDTMFNRITDSSIKIRIGAICVLGWFQNLRSNDCKILDTYIKYLSNDSSPEVRKAIINNIGINDKSIKALLKKIHDKNESVRTTAYIFFCLEQLNLDYLTLEERQDILNNGLQESNEIISIIKTKLLPTWLKFYNNNILNLLSHLDVKNNTDNCIKILDILFQKTDIKTLTNELPLHKNVIQIDKLTCNNIVYWYCFVKHCETMSNVISVDKVLPRTRRFTCYIQHFINMTSPQMNNDQNNPFIFILRKLFEMIEYIVKIDTDNGDIFLKNLIEYTLLCGYVYDDKIIELATMYYAKIVPDVTSRINLLSLFIKIIKYPIQQQQQQHDDNIKIMKKCLNIINGIIKKIPDNTMTTELELLYRTVVLDSFENNDYDLQLSALKTIGLFLISNGEFAKKYIKKIYNVLLLSSDYPSDKWIMALNIIFDLFLKFGLDYFDVKYTDDDVMLINNTPWFIEEIHSHILNNQIIKLLIKLIDYNKIPEIENIVIDGFWKLINNDVVTNNHLIRRILNKDVQIIHEENIIFVDDKRRIKNEIVTDIVDDNNDVYDQVTSTNIIDEKPVIIDDQLVIEDSNDLNILTPNDPLIESPIEEFLDQDDSDVLWQGSMRMTDIAESSVTIDGFDEASDNILLKNLSNILNINSEICHRFVWSYLTKLLKINSNNIHVFKITATNDEEKLSYITLWSYFNRRRKIGFIHDALDNHDFFIISSASKKKNLPKFLGSLVQEFLDNCDDRYLLLGIMCERNSQVVLAGPKLLIGDHGKFNNTNYVEDRFSTSSYLENIDSPNNEKLQNSKKRNLQSTNCDHERNKISENKNGTFQNPYVS</sequence>
<evidence type="ECO:0000256" key="2">
    <source>
        <dbReference type="ARBA" id="ARBA00006533"/>
    </source>
</evidence>
<dbReference type="SUPFAM" id="SSF48371">
    <property type="entry name" value="ARM repeat"/>
    <property type="match status" value="1"/>
</dbReference>
<evidence type="ECO:0000259" key="9">
    <source>
        <dbReference type="Pfam" id="PF07744"/>
    </source>
</evidence>
<dbReference type="InterPro" id="IPR025977">
    <property type="entry name" value="Cnd3_C"/>
</dbReference>
<dbReference type="AlphaFoldDB" id="A0A834XI08"/>
<keyword evidence="5" id="KW-0498">Mitosis</keyword>
<dbReference type="InterPro" id="IPR016024">
    <property type="entry name" value="ARM-type_fold"/>
</dbReference>